<evidence type="ECO:0000259" key="2">
    <source>
        <dbReference type="PROSITE" id="PS51673"/>
    </source>
</evidence>
<evidence type="ECO:0000313" key="3">
    <source>
        <dbReference type="EMBL" id="KAJ3567937.1"/>
    </source>
</evidence>
<gene>
    <name evidence="3" type="ORF">NP233_g6038</name>
</gene>
<comment type="caution">
    <text evidence="3">The sequence shown here is derived from an EMBL/GenBank/DDBJ whole genome shotgun (WGS) entry which is preliminary data.</text>
</comment>
<proteinExistence type="predicted"/>
<keyword evidence="4" id="KW-1185">Reference proteome</keyword>
<dbReference type="Pfam" id="PF12752">
    <property type="entry name" value="SUZ"/>
    <property type="match status" value="1"/>
</dbReference>
<feature type="domain" description="SUZ" evidence="2">
    <location>
        <begin position="92"/>
        <end position="161"/>
    </location>
</feature>
<dbReference type="InterPro" id="IPR024771">
    <property type="entry name" value="SUZ"/>
</dbReference>
<dbReference type="PANTHER" id="PTHR31796:SF2">
    <property type="entry name" value="SUZ DOMAIN-CONTAINING PROTEIN 1"/>
    <property type="match status" value="1"/>
</dbReference>
<dbReference type="Proteomes" id="UP001213000">
    <property type="component" value="Unassembled WGS sequence"/>
</dbReference>
<dbReference type="EMBL" id="JANIEX010000378">
    <property type="protein sequence ID" value="KAJ3567937.1"/>
    <property type="molecule type" value="Genomic_DNA"/>
</dbReference>
<dbReference type="AlphaFoldDB" id="A0AAD5YVX1"/>
<dbReference type="InterPro" id="IPR039228">
    <property type="entry name" value="SZRD1"/>
</dbReference>
<feature type="compositionally biased region" description="Acidic residues" evidence="1">
    <location>
        <begin position="36"/>
        <end position="56"/>
    </location>
</feature>
<evidence type="ECO:0000256" key="1">
    <source>
        <dbReference type="SAM" id="MobiDB-lite"/>
    </source>
</evidence>
<evidence type="ECO:0000313" key="4">
    <source>
        <dbReference type="Proteomes" id="UP001213000"/>
    </source>
</evidence>
<accession>A0AAD5YVX1</accession>
<sequence length="214" mass="22872">MATSLNSSSKPPLDAWDNQTGTKSSRKAPITQVRDDWEDDDEDDVGGDEIVIEDNVEPSPRPSPPTRARTLPNDEDKNKKIWEAANKQVVTPMPTLVSTRTGSVIPPPAAAFQPAMRILKRPSSSSPSQNSSVTSPPPGETLQEREARYAAARERIFGSESSESLPAAPKPTSPNNVKIIREPKAPDTSDVTQSVGFKGRGGKTASPGRSSTGS</sequence>
<organism evidence="3 4">
    <name type="scientific">Leucocoprinus birnbaumii</name>
    <dbReference type="NCBI Taxonomy" id="56174"/>
    <lineage>
        <taxon>Eukaryota</taxon>
        <taxon>Fungi</taxon>
        <taxon>Dikarya</taxon>
        <taxon>Basidiomycota</taxon>
        <taxon>Agaricomycotina</taxon>
        <taxon>Agaricomycetes</taxon>
        <taxon>Agaricomycetidae</taxon>
        <taxon>Agaricales</taxon>
        <taxon>Agaricineae</taxon>
        <taxon>Agaricaceae</taxon>
        <taxon>Leucocoprinus</taxon>
    </lineage>
</organism>
<protein>
    <recommendedName>
        <fullName evidence="2">SUZ domain-containing protein</fullName>
    </recommendedName>
</protein>
<reference evidence="3" key="1">
    <citation type="submission" date="2022-07" db="EMBL/GenBank/DDBJ databases">
        <title>Genome Sequence of Leucocoprinus birnbaumii.</title>
        <authorList>
            <person name="Buettner E."/>
        </authorList>
    </citation>
    <scope>NUCLEOTIDE SEQUENCE</scope>
    <source>
        <strain evidence="3">VT141</strain>
    </source>
</reference>
<dbReference type="PANTHER" id="PTHR31796">
    <property type="entry name" value="SUZ DOMAIN-CONTAINING PROTEIN 1"/>
    <property type="match status" value="1"/>
</dbReference>
<feature type="region of interest" description="Disordered" evidence="1">
    <location>
        <begin position="116"/>
        <end position="214"/>
    </location>
</feature>
<feature type="compositionally biased region" description="Low complexity" evidence="1">
    <location>
        <begin position="122"/>
        <end position="134"/>
    </location>
</feature>
<dbReference type="PROSITE" id="PS51673">
    <property type="entry name" value="SUZ"/>
    <property type="match status" value="1"/>
</dbReference>
<feature type="compositionally biased region" description="Basic and acidic residues" evidence="1">
    <location>
        <begin position="142"/>
        <end position="157"/>
    </location>
</feature>
<name>A0AAD5YVX1_9AGAR</name>
<feature type="compositionally biased region" description="Polar residues" evidence="1">
    <location>
        <begin position="1"/>
        <end position="10"/>
    </location>
</feature>
<feature type="region of interest" description="Disordered" evidence="1">
    <location>
        <begin position="1"/>
        <end position="80"/>
    </location>
</feature>